<feature type="region of interest" description="Disordered" evidence="1">
    <location>
        <begin position="46"/>
        <end position="80"/>
    </location>
</feature>
<dbReference type="SUPFAM" id="SSF46955">
    <property type="entry name" value="Putative DNA-binding domain"/>
    <property type="match status" value="1"/>
</dbReference>
<feature type="region of interest" description="Disordered" evidence="1">
    <location>
        <begin position="1"/>
        <end position="32"/>
    </location>
</feature>
<gene>
    <name evidence="3" type="ORF">J2851_002005</name>
</gene>
<evidence type="ECO:0000256" key="1">
    <source>
        <dbReference type="SAM" id="MobiDB-lite"/>
    </source>
</evidence>
<dbReference type="InterPro" id="IPR041657">
    <property type="entry name" value="HTH_17"/>
</dbReference>
<dbReference type="GO" id="GO:0003677">
    <property type="term" value="F:DNA binding"/>
    <property type="evidence" value="ECO:0007669"/>
    <property type="project" value="UniProtKB-KW"/>
</dbReference>
<dbReference type="RefSeq" id="WP_209766109.1">
    <property type="nucleotide sequence ID" value="NZ_JAGINP010000006.1"/>
</dbReference>
<reference evidence="3 4" key="1">
    <citation type="submission" date="2021-03" db="EMBL/GenBank/DDBJ databases">
        <title>Genomic Encyclopedia of Type Strains, Phase III (KMG-III): the genomes of soil and plant-associated and newly described type strains.</title>
        <authorList>
            <person name="Whitman W."/>
        </authorList>
    </citation>
    <scope>NUCLEOTIDE SEQUENCE [LARGE SCALE GENOMIC DNA]</scope>
    <source>
        <strain evidence="3 4">IMMIB AFH-6</strain>
    </source>
</reference>
<evidence type="ECO:0000313" key="4">
    <source>
        <dbReference type="Proteomes" id="UP000781958"/>
    </source>
</evidence>
<evidence type="ECO:0000259" key="2">
    <source>
        <dbReference type="Pfam" id="PF12728"/>
    </source>
</evidence>
<sequence>MSEKTHGPVPWSGARALAPVRSAETKMARQSRPFSILPRFKEKAKHNTTLTASVPAGCPGLSRPPAGGSKSPIQSPCPDDAEVVARTGKGCPQRLTFEPGQLYTTQQVAAVTGLSAKAFEAWRLKGFGGPSYIKLGKAVRYRGDDLLAWIDANRCSSTSEN</sequence>
<dbReference type="EMBL" id="JAGINP010000006">
    <property type="protein sequence ID" value="MBP2292235.1"/>
    <property type="molecule type" value="Genomic_DNA"/>
</dbReference>
<keyword evidence="3" id="KW-0238">DNA-binding</keyword>
<dbReference type="InterPro" id="IPR009061">
    <property type="entry name" value="DNA-bd_dom_put_sf"/>
</dbReference>
<keyword evidence="4" id="KW-1185">Reference proteome</keyword>
<proteinExistence type="predicted"/>
<dbReference type="Proteomes" id="UP000781958">
    <property type="component" value="Unassembled WGS sequence"/>
</dbReference>
<name>A0ABS4SID7_9PROT</name>
<organism evidence="3 4">
    <name type="scientific">Azospirillum rugosum</name>
    <dbReference type="NCBI Taxonomy" id="416170"/>
    <lineage>
        <taxon>Bacteria</taxon>
        <taxon>Pseudomonadati</taxon>
        <taxon>Pseudomonadota</taxon>
        <taxon>Alphaproteobacteria</taxon>
        <taxon>Rhodospirillales</taxon>
        <taxon>Azospirillaceae</taxon>
        <taxon>Azospirillum</taxon>
    </lineage>
</organism>
<protein>
    <submittedName>
        <fullName evidence="3">DNA-binding transcriptional regulator AlpA</fullName>
    </submittedName>
</protein>
<comment type="caution">
    <text evidence="3">The sequence shown here is derived from an EMBL/GenBank/DDBJ whole genome shotgun (WGS) entry which is preliminary data.</text>
</comment>
<dbReference type="Pfam" id="PF12728">
    <property type="entry name" value="HTH_17"/>
    <property type="match status" value="1"/>
</dbReference>
<evidence type="ECO:0000313" key="3">
    <source>
        <dbReference type="EMBL" id="MBP2292235.1"/>
    </source>
</evidence>
<feature type="domain" description="Helix-turn-helix" evidence="2">
    <location>
        <begin position="102"/>
        <end position="154"/>
    </location>
</feature>
<accession>A0ABS4SID7</accession>